<protein>
    <submittedName>
        <fullName evidence="1">Uncharacterized protein</fullName>
    </submittedName>
</protein>
<gene>
    <name evidence="1" type="ORF">ES754_01965</name>
</gene>
<dbReference type="Proteomes" id="UP000321903">
    <property type="component" value="Unassembled WGS sequence"/>
</dbReference>
<dbReference type="EMBL" id="VORZ01000001">
    <property type="protein sequence ID" value="TXD97764.1"/>
    <property type="molecule type" value="Genomic_DNA"/>
</dbReference>
<dbReference type="AlphaFoldDB" id="A0A5C7A5F7"/>
<accession>A0A5C7A5F7</accession>
<name>A0A5C7A5F7_9GAMM</name>
<keyword evidence="2" id="KW-1185">Reference proteome</keyword>
<proteinExistence type="predicted"/>
<comment type="caution">
    <text evidence="1">The sequence shown here is derived from an EMBL/GenBank/DDBJ whole genome shotgun (WGS) entry which is preliminary data.</text>
</comment>
<evidence type="ECO:0000313" key="1">
    <source>
        <dbReference type="EMBL" id="TXD97764.1"/>
    </source>
</evidence>
<organism evidence="1 2">
    <name type="scientific">Psychrobacter frigidicola</name>
    <dbReference type="NCBI Taxonomy" id="45611"/>
    <lineage>
        <taxon>Bacteria</taxon>
        <taxon>Pseudomonadati</taxon>
        <taxon>Pseudomonadota</taxon>
        <taxon>Gammaproteobacteria</taxon>
        <taxon>Moraxellales</taxon>
        <taxon>Moraxellaceae</taxon>
        <taxon>Psychrobacter</taxon>
    </lineage>
</organism>
<reference evidence="1 2" key="1">
    <citation type="submission" date="2019-08" db="EMBL/GenBank/DDBJ databases">
        <title>Genome sequence of Psychrobacter frigidicola ACAM304 (type strain).</title>
        <authorList>
            <person name="Bowman J.P."/>
        </authorList>
    </citation>
    <scope>NUCLEOTIDE SEQUENCE [LARGE SCALE GENOMIC DNA]</scope>
    <source>
        <strain evidence="1 2">ACAM 304</strain>
    </source>
</reference>
<sequence length="137" mass="15505">MQNTIVIRATLKLKIKNIADDCNLKDIKPNENQKLIEKNNLDIIFDSRVKNDSYNVKIELRLGNGTSAKRLLSSAYTASLNSKEVYKQVDRTFSSFLLDFFYSYDVTSSSDIYQLQTKKDSATFSLISNTANPANSC</sequence>
<dbReference type="RefSeq" id="WP_147221576.1">
    <property type="nucleotide sequence ID" value="NZ_CAJGYY010000001.1"/>
</dbReference>
<evidence type="ECO:0000313" key="2">
    <source>
        <dbReference type="Proteomes" id="UP000321903"/>
    </source>
</evidence>